<reference evidence="2 3" key="1">
    <citation type="submission" date="2019-07" db="EMBL/GenBank/DDBJ databases">
        <title>Whole genome shotgun sequence of Brevifollis gellanilyticus NBRC 108608.</title>
        <authorList>
            <person name="Hosoyama A."/>
            <person name="Uohara A."/>
            <person name="Ohji S."/>
            <person name="Ichikawa N."/>
        </authorList>
    </citation>
    <scope>NUCLEOTIDE SEQUENCE [LARGE SCALE GENOMIC DNA]</scope>
    <source>
        <strain evidence="2 3">NBRC 108608</strain>
    </source>
</reference>
<dbReference type="Proteomes" id="UP000321577">
    <property type="component" value="Unassembled WGS sequence"/>
</dbReference>
<evidence type="ECO:0008006" key="4">
    <source>
        <dbReference type="Google" id="ProtNLM"/>
    </source>
</evidence>
<accession>A0A512MH00</accession>
<keyword evidence="3" id="KW-1185">Reference proteome</keyword>
<proteinExistence type="predicted"/>
<protein>
    <recommendedName>
        <fullName evidence="4">Lipoprotein</fullName>
    </recommendedName>
</protein>
<dbReference type="RefSeq" id="WP_146855488.1">
    <property type="nucleotide sequence ID" value="NZ_BKAG01000067.1"/>
</dbReference>
<evidence type="ECO:0000256" key="1">
    <source>
        <dbReference type="SAM" id="SignalP"/>
    </source>
</evidence>
<organism evidence="2 3">
    <name type="scientific">Brevifollis gellanilyticus</name>
    <dbReference type="NCBI Taxonomy" id="748831"/>
    <lineage>
        <taxon>Bacteria</taxon>
        <taxon>Pseudomonadati</taxon>
        <taxon>Verrucomicrobiota</taxon>
        <taxon>Verrucomicrobiia</taxon>
        <taxon>Verrucomicrobiales</taxon>
        <taxon>Verrucomicrobiaceae</taxon>
    </lineage>
</organism>
<comment type="caution">
    <text evidence="2">The sequence shown here is derived from an EMBL/GenBank/DDBJ whole genome shotgun (WGS) entry which is preliminary data.</text>
</comment>
<evidence type="ECO:0000313" key="3">
    <source>
        <dbReference type="Proteomes" id="UP000321577"/>
    </source>
</evidence>
<feature type="signal peptide" evidence="1">
    <location>
        <begin position="1"/>
        <end position="27"/>
    </location>
</feature>
<dbReference type="EMBL" id="BKAG01000067">
    <property type="protein sequence ID" value="GEP46013.1"/>
    <property type="molecule type" value="Genomic_DNA"/>
</dbReference>
<keyword evidence="1" id="KW-0732">Signal</keyword>
<gene>
    <name evidence="2" type="ORF">BGE01nite_53040</name>
</gene>
<sequence length="68" mass="7575">MTCLSSHHQALLILLAATCLLSGCASTRENLDSAWLAIDPAGHHRYHKDKYYPNERRTGLRLPGESGR</sequence>
<name>A0A512MH00_9BACT</name>
<dbReference type="AlphaFoldDB" id="A0A512MH00"/>
<feature type="chain" id="PRO_5021960524" description="Lipoprotein" evidence="1">
    <location>
        <begin position="28"/>
        <end position="68"/>
    </location>
</feature>
<evidence type="ECO:0000313" key="2">
    <source>
        <dbReference type="EMBL" id="GEP46013.1"/>
    </source>
</evidence>